<organism evidence="1 2">
    <name type="scientific">Streptomyces lasiicapitis</name>
    <dbReference type="NCBI Taxonomy" id="1923961"/>
    <lineage>
        <taxon>Bacteria</taxon>
        <taxon>Bacillati</taxon>
        <taxon>Actinomycetota</taxon>
        <taxon>Actinomycetes</taxon>
        <taxon>Kitasatosporales</taxon>
        <taxon>Streptomycetaceae</taxon>
        <taxon>Streptomyces</taxon>
    </lineage>
</organism>
<evidence type="ECO:0000313" key="2">
    <source>
        <dbReference type="Proteomes" id="UP000656881"/>
    </source>
</evidence>
<protein>
    <submittedName>
        <fullName evidence="1">Uncharacterized protein</fullName>
    </submittedName>
</protein>
<evidence type="ECO:0000313" key="1">
    <source>
        <dbReference type="EMBL" id="GGO45571.1"/>
    </source>
</evidence>
<dbReference type="EMBL" id="BMNG01000007">
    <property type="protein sequence ID" value="GGO45571.1"/>
    <property type="molecule type" value="Genomic_DNA"/>
</dbReference>
<sequence length="61" mass="6993">MVISETSARRARDRRTVLTFEHRVTSKTHPGRSYNMIEPSTLALTMLNTRIARPSLEDHAI</sequence>
<name>A0ABQ2M186_9ACTN</name>
<proteinExistence type="predicted"/>
<dbReference type="Proteomes" id="UP000656881">
    <property type="component" value="Unassembled WGS sequence"/>
</dbReference>
<comment type="caution">
    <text evidence="1">The sequence shown here is derived from an EMBL/GenBank/DDBJ whole genome shotgun (WGS) entry which is preliminary data.</text>
</comment>
<gene>
    <name evidence="1" type="ORF">GCM10012286_34440</name>
</gene>
<keyword evidence="2" id="KW-1185">Reference proteome</keyword>
<reference evidence="2" key="1">
    <citation type="journal article" date="2019" name="Int. J. Syst. Evol. Microbiol.">
        <title>The Global Catalogue of Microorganisms (GCM) 10K type strain sequencing project: providing services to taxonomists for standard genome sequencing and annotation.</title>
        <authorList>
            <consortium name="The Broad Institute Genomics Platform"/>
            <consortium name="The Broad Institute Genome Sequencing Center for Infectious Disease"/>
            <person name="Wu L."/>
            <person name="Ma J."/>
        </authorList>
    </citation>
    <scope>NUCLEOTIDE SEQUENCE [LARGE SCALE GENOMIC DNA]</scope>
    <source>
        <strain evidence="2">CGMCC 4.7349</strain>
    </source>
</reference>
<accession>A0ABQ2M186</accession>